<keyword evidence="3" id="KW-1185">Reference proteome</keyword>
<dbReference type="AlphaFoldDB" id="A0A286AAR5"/>
<keyword evidence="1" id="KW-0732">Signal</keyword>
<dbReference type="EMBL" id="OCMT01000003">
    <property type="protein sequence ID" value="SOD18962.1"/>
    <property type="molecule type" value="Genomic_DNA"/>
</dbReference>
<dbReference type="Proteomes" id="UP000219281">
    <property type="component" value="Unassembled WGS sequence"/>
</dbReference>
<organism evidence="2 3">
    <name type="scientific">Pedobacter xixiisoli</name>
    <dbReference type="NCBI Taxonomy" id="1476464"/>
    <lineage>
        <taxon>Bacteria</taxon>
        <taxon>Pseudomonadati</taxon>
        <taxon>Bacteroidota</taxon>
        <taxon>Sphingobacteriia</taxon>
        <taxon>Sphingobacteriales</taxon>
        <taxon>Sphingobacteriaceae</taxon>
        <taxon>Pedobacter</taxon>
    </lineage>
</organism>
<accession>A0A286AAR5</accession>
<dbReference type="RefSeq" id="WP_097133069.1">
    <property type="nucleotide sequence ID" value="NZ_OCMT01000003.1"/>
</dbReference>
<proteinExistence type="predicted"/>
<evidence type="ECO:0000313" key="2">
    <source>
        <dbReference type="EMBL" id="SOD18962.1"/>
    </source>
</evidence>
<sequence length="227" mass="25372">MKKIIFAIALLLVTSSSFAQLDGSYNYSIGVKAYSIMQMPKVLQQTSNGNYVDAFLNGGMIKFNDNQIAIRVSGHYLYKRDLTFRNQCDNCENAVGNMTDYSIKLGFEKNFNYSTIQPYFAADFGFRSNSFNGTVNQLNPATIKTTYAAITSKNGAVATPTFGLKVNLSKQISFFAESSLDLFYSYERQETVLNDPANTRTFAKYNKFETLLNPVSVGLQIQLLGKN</sequence>
<feature type="signal peptide" evidence="1">
    <location>
        <begin position="1"/>
        <end position="19"/>
    </location>
</feature>
<reference evidence="3" key="1">
    <citation type="submission" date="2017-09" db="EMBL/GenBank/DDBJ databases">
        <authorList>
            <person name="Varghese N."/>
            <person name="Submissions S."/>
        </authorList>
    </citation>
    <scope>NUCLEOTIDE SEQUENCE [LARGE SCALE GENOMIC DNA]</scope>
    <source>
        <strain evidence="3">CGMCC 1.12803</strain>
    </source>
</reference>
<evidence type="ECO:0000313" key="3">
    <source>
        <dbReference type="Proteomes" id="UP000219281"/>
    </source>
</evidence>
<evidence type="ECO:0000256" key="1">
    <source>
        <dbReference type="SAM" id="SignalP"/>
    </source>
</evidence>
<protein>
    <recommendedName>
        <fullName evidence="4">Outer membrane protein beta-barrel domain-containing protein</fullName>
    </recommendedName>
</protein>
<dbReference type="Gene3D" id="2.40.160.20">
    <property type="match status" value="1"/>
</dbReference>
<gene>
    <name evidence="2" type="ORF">SAMN06297358_3276</name>
</gene>
<dbReference type="OrthoDB" id="752592at2"/>
<feature type="chain" id="PRO_5012967679" description="Outer membrane protein beta-barrel domain-containing protein" evidence="1">
    <location>
        <begin position="20"/>
        <end position="227"/>
    </location>
</feature>
<evidence type="ECO:0008006" key="4">
    <source>
        <dbReference type="Google" id="ProtNLM"/>
    </source>
</evidence>
<name>A0A286AAR5_9SPHI</name>